<evidence type="ECO:0000313" key="1">
    <source>
        <dbReference type="EMBL" id="CAG8685483.1"/>
    </source>
</evidence>
<organism evidence="1 2">
    <name type="scientific">Racocetra persica</name>
    <dbReference type="NCBI Taxonomy" id="160502"/>
    <lineage>
        <taxon>Eukaryota</taxon>
        <taxon>Fungi</taxon>
        <taxon>Fungi incertae sedis</taxon>
        <taxon>Mucoromycota</taxon>
        <taxon>Glomeromycotina</taxon>
        <taxon>Glomeromycetes</taxon>
        <taxon>Diversisporales</taxon>
        <taxon>Gigasporaceae</taxon>
        <taxon>Racocetra</taxon>
    </lineage>
</organism>
<reference evidence="1" key="1">
    <citation type="submission" date="2021-06" db="EMBL/GenBank/DDBJ databases">
        <authorList>
            <person name="Kallberg Y."/>
            <person name="Tangrot J."/>
            <person name="Rosling A."/>
        </authorList>
    </citation>
    <scope>NUCLEOTIDE SEQUENCE</scope>
    <source>
        <strain evidence="1">MA461A</strain>
    </source>
</reference>
<comment type="caution">
    <text evidence="1">The sequence shown here is derived from an EMBL/GenBank/DDBJ whole genome shotgun (WGS) entry which is preliminary data.</text>
</comment>
<protein>
    <submittedName>
        <fullName evidence="1">16406_t:CDS:1</fullName>
    </submittedName>
</protein>
<evidence type="ECO:0000313" key="2">
    <source>
        <dbReference type="Proteomes" id="UP000789920"/>
    </source>
</evidence>
<proteinExistence type="predicted"/>
<dbReference type="EMBL" id="CAJVQC010017549">
    <property type="protein sequence ID" value="CAG8685483.1"/>
    <property type="molecule type" value="Genomic_DNA"/>
</dbReference>
<sequence>VENTKEKAVKASDEKESGENEKKEDVSRLYSIRHCGKEKKEIKRDENIILTCYQNTSNMNKDEKQMLEQNSEYVKGRESVIEPKVEDENKLVFDCRKLIKSKAPISDIYCGEIDAKNILVESDTTVFEWDTKVANDVESCRQTNIEYSYQKGKNSSNMNNEKGETYNDVIKKGDGNLRDKIEIRGADIVSNKGKSVNLGEKDVELVGSIASKNVAIIYCDNESISIDSGNNHNMGIAEVNSAEIENANRLCNGPEERKYHCKYKIFIKNYCRTRASDVDKDNVLGRLLMK</sequence>
<gene>
    <name evidence="1" type="ORF">RPERSI_LOCUS9322</name>
</gene>
<name>A0ACA9P0P4_9GLOM</name>
<dbReference type="Proteomes" id="UP000789920">
    <property type="component" value="Unassembled WGS sequence"/>
</dbReference>
<feature type="non-terminal residue" evidence="1">
    <location>
        <position position="1"/>
    </location>
</feature>
<keyword evidence="2" id="KW-1185">Reference proteome</keyword>
<accession>A0ACA9P0P4</accession>